<sequence>MDIKRVAIDAVTETIVMTVVQMDYKGQVAKRINEKMPLATVKGFRKGAVPKDLVEKQYGKAIKQEEVQKVVDLALERFVQSERLNLLGTPLAKVNEDFSWDTEELVFEYEIGLVPNFELDLEAKNDIVKYVVSADDKLIEGQVERIQKQFGKAIPQDVVVAGSDLTGAFTNEEKGINNTTTIALDMFKDKATADKFIGKKVGDVVTVNTKDLFEDVHQLMDVLKVSHDEVHELAVDVDFTIEAINTTEMAELNQELFDKLFGAGTVASLEELKAKIKEDAESQFAQQADQKLLADVQDFLIANTKFDLPSEFLKKWLQTVGEKKLSPEEAEVEYARSERGLRFQLIEGRAMATSDIKVTFEDLKTFTTKSIRQQMAQFGQTNPTDEEVQGIVARVLSNQDEVKRLSDQVVGEKMLELFKEKANPTTKEVTYDEFIAASYGE</sequence>
<gene>
    <name evidence="2" type="ORF">ACFX5F_01905</name>
</gene>
<keyword evidence="2" id="KW-0413">Isomerase</keyword>
<dbReference type="GO" id="GO:0003755">
    <property type="term" value="F:peptidyl-prolyl cis-trans isomerase activity"/>
    <property type="evidence" value="ECO:0007669"/>
    <property type="project" value="UniProtKB-EC"/>
</dbReference>
<reference evidence="2 3" key="1">
    <citation type="submission" date="2024-06" db="EMBL/GenBank/DDBJ databases">
        <title>Flavobacterium spp. isolated from glacier.</title>
        <authorList>
            <person name="Han D."/>
        </authorList>
    </citation>
    <scope>NUCLEOTIDE SEQUENCE [LARGE SCALE GENOMIC DNA]</scope>
    <source>
        <strain evidence="2 3">ZS1P70</strain>
    </source>
</reference>
<evidence type="ECO:0000313" key="2">
    <source>
        <dbReference type="EMBL" id="MFE3869976.1"/>
    </source>
</evidence>
<dbReference type="RefSeq" id="WP_379849380.1">
    <property type="nucleotide sequence ID" value="NZ_JBHZPY010000001.1"/>
</dbReference>
<dbReference type="InterPro" id="IPR008881">
    <property type="entry name" value="Trigger_fac_ribosome-bd_bac"/>
</dbReference>
<dbReference type="Proteomes" id="UP001600107">
    <property type="component" value="Unassembled WGS sequence"/>
</dbReference>
<accession>A0ABW6I147</accession>
<comment type="caution">
    <text evidence="2">The sequence shown here is derived from an EMBL/GenBank/DDBJ whole genome shotgun (WGS) entry which is preliminary data.</text>
</comment>
<dbReference type="EC" id="5.2.1.8" evidence="2"/>
<protein>
    <submittedName>
        <fullName evidence="2">Trigger factor</fullName>
        <ecNumber evidence="2">5.2.1.8</ecNumber>
    </submittedName>
</protein>
<dbReference type="Pfam" id="PF05697">
    <property type="entry name" value="Trigger_N"/>
    <property type="match status" value="1"/>
</dbReference>
<evidence type="ECO:0000259" key="1">
    <source>
        <dbReference type="Pfam" id="PF05697"/>
    </source>
</evidence>
<feature type="domain" description="Trigger factor ribosome-binding bacterial" evidence="1">
    <location>
        <begin position="1"/>
        <end position="146"/>
    </location>
</feature>
<evidence type="ECO:0000313" key="3">
    <source>
        <dbReference type="Proteomes" id="UP001600107"/>
    </source>
</evidence>
<dbReference type="Gene3D" id="3.30.70.1050">
    <property type="entry name" value="Trigger factor ribosome-binding domain"/>
    <property type="match status" value="1"/>
</dbReference>
<dbReference type="SUPFAM" id="SSF102735">
    <property type="entry name" value="Trigger factor ribosome-binding domain"/>
    <property type="match status" value="1"/>
</dbReference>
<keyword evidence="3" id="KW-1185">Reference proteome</keyword>
<dbReference type="EMBL" id="JBHZPY010000001">
    <property type="protein sequence ID" value="MFE3869976.1"/>
    <property type="molecule type" value="Genomic_DNA"/>
</dbReference>
<proteinExistence type="predicted"/>
<dbReference type="InterPro" id="IPR037041">
    <property type="entry name" value="Trigger_fac_C_sf"/>
</dbReference>
<name>A0ABW6I147_9FLAO</name>
<dbReference type="InterPro" id="IPR036611">
    <property type="entry name" value="Trigger_fac_ribosome-bd_sf"/>
</dbReference>
<dbReference type="SUPFAM" id="SSF109998">
    <property type="entry name" value="Triger factor/SurA peptide-binding domain-like"/>
    <property type="match status" value="1"/>
</dbReference>
<dbReference type="Gene3D" id="1.10.3120.10">
    <property type="entry name" value="Trigger factor, C-terminal domain"/>
    <property type="match status" value="1"/>
</dbReference>
<dbReference type="InterPro" id="IPR027304">
    <property type="entry name" value="Trigger_fact/SurA_dom_sf"/>
</dbReference>
<organism evidence="2 3">
    <name type="scientific">Flavobacterium zhoui</name>
    <dbReference type="NCBI Taxonomy" id="3230414"/>
    <lineage>
        <taxon>Bacteria</taxon>
        <taxon>Pseudomonadati</taxon>
        <taxon>Bacteroidota</taxon>
        <taxon>Flavobacteriia</taxon>
        <taxon>Flavobacteriales</taxon>
        <taxon>Flavobacteriaceae</taxon>
        <taxon>Flavobacterium</taxon>
    </lineage>
</organism>